<evidence type="ECO:0000313" key="2">
    <source>
        <dbReference type="EMBL" id="NME67586.1"/>
    </source>
</evidence>
<organism evidence="2 3">
    <name type="scientific">Flammeovirga aprica JL-4</name>
    <dbReference type="NCBI Taxonomy" id="694437"/>
    <lineage>
        <taxon>Bacteria</taxon>
        <taxon>Pseudomonadati</taxon>
        <taxon>Bacteroidota</taxon>
        <taxon>Cytophagia</taxon>
        <taxon>Cytophagales</taxon>
        <taxon>Flammeovirgaceae</taxon>
        <taxon>Flammeovirga</taxon>
    </lineage>
</organism>
<sequence>MKATLLISNAKSFSAEKWVKIVLFIFYAVGCIAAFFPLNQLILPFTPFLLFSTFLVLLYFEDQKDTRLKIWYTFVFIGSFLVEWVGVHKGFLFGKYVYLDNLGYKLDGVPLLIAINWLILAVAGVTFSKKIKLNIYLKAILSAALVVLLDVFIERVCEPLGFWKWSGGMPPLKNYISWWVFMTLFIFLRLKFLRSNNSISVYIYILFFTYFLFQNLALIQL</sequence>
<dbReference type="PANTHER" id="PTHR39419:SF1">
    <property type="entry name" value="SLL0814 PROTEIN"/>
    <property type="match status" value="1"/>
</dbReference>
<dbReference type="EMBL" id="JABANE010000012">
    <property type="protein sequence ID" value="NME67586.1"/>
    <property type="molecule type" value="Genomic_DNA"/>
</dbReference>
<dbReference type="Pfam" id="PF04240">
    <property type="entry name" value="Caroten_synth"/>
    <property type="match status" value="1"/>
</dbReference>
<keyword evidence="1" id="KW-0472">Membrane</keyword>
<comment type="caution">
    <text evidence="2">The sequence shown here is derived from an EMBL/GenBank/DDBJ whole genome shotgun (WGS) entry which is preliminary data.</text>
</comment>
<feature type="transmembrane region" description="Helical" evidence="1">
    <location>
        <begin position="18"/>
        <end position="36"/>
    </location>
</feature>
<protein>
    <submittedName>
        <fullName evidence="2">Carotenoid biosynthesis protein</fullName>
    </submittedName>
</protein>
<dbReference type="AlphaFoldDB" id="A0A7X9P116"/>
<accession>A0A7X9P116</accession>
<gene>
    <name evidence="2" type="ORF">HHU12_06380</name>
</gene>
<dbReference type="InterPro" id="IPR007354">
    <property type="entry name" value="CruF-like"/>
</dbReference>
<feature type="transmembrane region" description="Helical" evidence="1">
    <location>
        <begin position="135"/>
        <end position="153"/>
    </location>
</feature>
<proteinExistence type="predicted"/>
<keyword evidence="1" id="KW-1133">Transmembrane helix</keyword>
<evidence type="ECO:0000313" key="3">
    <source>
        <dbReference type="Proteomes" id="UP000576082"/>
    </source>
</evidence>
<keyword evidence="3" id="KW-1185">Reference proteome</keyword>
<dbReference type="PANTHER" id="PTHR39419">
    <property type="entry name" value="SLL0814 PROTEIN"/>
    <property type="match status" value="1"/>
</dbReference>
<keyword evidence="1" id="KW-0812">Transmembrane</keyword>
<feature type="transmembrane region" description="Helical" evidence="1">
    <location>
        <begin position="199"/>
        <end position="219"/>
    </location>
</feature>
<feature type="transmembrane region" description="Helical" evidence="1">
    <location>
        <begin position="175"/>
        <end position="192"/>
    </location>
</feature>
<feature type="transmembrane region" description="Helical" evidence="1">
    <location>
        <begin position="72"/>
        <end position="91"/>
    </location>
</feature>
<name>A0A7X9P116_9BACT</name>
<reference evidence="2 3" key="1">
    <citation type="submission" date="2020-04" db="EMBL/GenBank/DDBJ databases">
        <title>Flammeovirga sp. SR4, a novel species isolated from seawater.</title>
        <authorList>
            <person name="Wang X."/>
        </authorList>
    </citation>
    <scope>NUCLEOTIDE SEQUENCE [LARGE SCALE GENOMIC DNA]</scope>
    <source>
        <strain evidence="2 3">ATCC 23126</strain>
    </source>
</reference>
<feature type="transmembrane region" description="Helical" evidence="1">
    <location>
        <begin position="111"/>
        <end position="128"/>
    </location>
</feature>
<evidence type="ECO:0000256" key="1">
    <source>
        <dbReference type="SAM" id="Phobius"/>
    </source>
</evidence>
<dbReference type="RefSeq" id="WP_169655923.1">
    <property type="nucleotide sequence ID" value="NZ_JABANE010000012.1"/>
</dbReference>
<feature type="transmembrane region" description="Helical" evidence="1">
    <location>
        <begin position="42"/>
        <end position="60"/>
    </location>
</feature>
<dbReference type="Proteomes" id="UP000576082">
    <property type="component" value="Unassembled WGS sequence"/>
</dbReference>